<evidence type="ECO:0000256" key="1">
    <source>
        <dbReference type="SAM" id="Phobius"/>
    </source>
</evidence>
<dbReference type="EMBL" id="AP006757">
    <property type="protein sequence ID" value="BAD82786.1"/>
    <property type="molecule type" value="Genomic_DNA"/>
</dbReference>
<feature type="transmembrane region" description="Helical" evidence="1">
    <location>
        <begin position="256"/>
        <end position="276"/>
    </location>
</feature>
<name>Q5N6X0_ORYSJ</name>
<keyword evidence="1" id="KW-0472">Membrane</keyword>
<reference evidence="3" key="2">
    <citation type="journal article" date="2008" name="Nucleic Acids Res.">
        <title>The rice annotation project database (RAP-DB): 2008 update.</title>
        <authorList>
            <consortium name="The rice annotation project (RAP)"/>
        </authorList>
    </citation>
    <scope>GENOME REANNOTATION</scope>
    <source>
        <strain evidence="3">cv. Nipponbare</strain>
    </source>
</reference>
<proteinExistence type="predicted"/>
<feature type="transmembrane region" description="Helical" evidence="1">
    <location>
        <begin position="191"/>
        <end position="211"/>
    </location>
</feature>
<protein>
    <submittedName>
        <fullName evidence="2">Uncharacterized protein</fullName>
    </submittedName>
</protein>
<dbReference type="AlphaFoldDB" id="Q5N6X0"/>
<accession>Q5N6X0</accession>
<organism evidence="2 3">
    <name type="scientific">Oryza sativa subsp. japonica</name>
    <name type="common">Rice</name>
    <dbReference type="NCBI Taxonomy" id="39947"/>
    <lineage>
        <taxon>Eukaryota</taxon>
        <taxon>Viridiplantae</taxon>
        <taxon>Streptophyta</taxon>
        <taxon>Embryophyta</taxon>
        <taxon>Tracheophyta</taxon>
        <taxon>Spermatophyta</taxon>
        <taxon>Magnoliopsida</taxon>
        <taxon>Liliopsida</taxon>
        <taxon>Poales</taxon>
        <taxon>Poaceae</taxon>
        <taxon>BOP clade</taxon>
        <taxon>Oryzoideae</taxon>
        <taxon>Oryzeae</taxon>
        <taxon>Oryzinae</taxon>
        <taxon>Oryza</taxon>
        <taxon>Oryza sativa</taxon>
    </lineage>
</organism>
<dbReference type="Proteomes" id="UP000000763">
    <property type="component" value="Chromosome 1"/>
</dbReference>
<sequence length="345" mass="37876">MEMDNFGSPYQQAWPPAQATVDVVGSVETCKQKVEALEAIETPARRRQRRFGKAGAPVHGTAFQRVAYFFVQELLDRRASAGVGPCEHGVLHPVVVVRAGGATACAARRSVPVMHKTKKLVRVRKQVEVVLPVEVLPPLPPLAVICKHKEHVWITQDDYTFRLFDINLVLTLAAVGCAGLGFFLFPRNRALGMALAAAFFVGFFAHAKASMLLHWDVFPRFVLAILDRGRRLMAVACVAIVVVCVLRFGTQDGVRRATLFIWTVAMALAALTGWVLRVERRVSAAAEFVELDGDTSLWNIRKDGRLAAVADIEGDTTFYLLTSRGIIPTGYDVVVHTAKPCVTCV</sequence>
<reference evidence="3" key="1">
    <citation type="journal article" date="2005" name="Nature">
        <title>The map-based sequence of the rice genome.</title>
        <authorList>
            <consortium name="International rice genome sequencing project (IRGSP)"/>
            <person name="Matsumoto T."/>
            <person name="Wu J."/>
            <person name="Kanamori H."/>
            <person name="Katayose Y."/>
            <person name="Fujisawa M."/>
            <person name="Namiki N."/>
            <person name="Mizuno H."/>
            <person name="Yamamoto K."/>
            <person name="Antonio B.A."/>
            <person name="Baba T."/>
            <person name="Sakata K."/>
            <person name="Nagamura Y."/>
            <person name="Aoki H."/>
            <person name="Arikawa K."/>
            <person name="Arita K."/>
            <person name="Bito T."/>
            <person name="Chiden Y."/>
            <person name="Fujitsuka N."/>
            <person name="Fukunaka R."/>
            <person name="Hamada M."/>
            <person name="Harada C."/>
            <person name="Hayashi A."/>
            <person name="Hijishita S."/>
            <person name="Honda M."/>
            <person name="Hosokawa S."/>
            <person name="Ichikawa Y."/>
            <person name="Idonuma A."/>
            <person name="Iijima M."/>
            <person name="Ikeda M."/>
            <person name="Ikeno M."/>
            <person name="Ito K."/>
            <person name="Ito S."/>
            <person name="Ito T."/>
            <person name="Ito Y."/>
            <person name="Ito Y."/>
            <person name="Iwabuchi A."/>
            <person name="Kamiya K."/>
            <person name="Karasawa W."/>
            <person name="Kurita K."/>
            <person name="Katagiri S."/>
            <person name="Kikuta A."/>
            <person name="Kobayashi H."/>
            <person name="Kobayashi N."/>
            <person name="Machita K."/>
            <person name="Maehara T."/>
            <person name="Masukawa M."/>
            <person name="Mizubayashi T."/>
            <person name="Mukai Y."/>
            <person name="Nagasaki H."/>
            <person name="Nagata Y."/>
            <person name="Naito S."/>
            <person name="Nakashima M."/>
            <person name="Nakama Y."/>
            <person name="Nakamichi Y."/>
            <person name="Nakamura M."/>
            <person name="Meguro A."/>
            <person name="Negishi M."/>
            <person name="Ohta I."/>
            <person name="Ohta T."/>
            <person name="Okamoto M."/>
            <person name="Ono N."/>
            <person name="Saji S."/>
            <person name="Sakaguchi M."/>
            <person name="Sakai K."/>
            <person name="Shibata M."/>
            <person name="Shimokawa T."/>
            <person name="Song J."/>
            <person name="Takazaki Y."/>
            <person name="Terasawa K."/>
            <person name="Tsugane M."/>
            <person name="Tsuji K."/>
            <person name="Ueda S."/>
            <person name="Waki K."/>
            <person name="Yamagata H."/>
            <person name="Yamamoto M."/>
            <person name="Yamamoto S."/>
            <person name="Yamane H."/>
            <person name="Yoshiki S."/>
            <person name="Yoshihara R."/>
            <person name="Yukawa K."/>
            <person name="Zhong H."/>
            <person name="Yano M."/>
            <person name="Yuan Q."/>
            <person name="Ouyang S."/>
            <person name="Liu J."/>
            <person name="Jones K.M."/>
            <person name="Gansberger K."/>
            <person name="Moffat K."/>
            <person name="Hill J."/>
            <person name="Bera J."/>
            <person name="Fadrosh D."/>
            <person name="Jin S."/>
            <person name="Johri S."/>
            <person name="Kim M."/>
            <person name="Overton L."/>
            <person name="Reardon M."/>
            <person name="Tsitrin T."/>
            <person name="Vuong H."/>
            <person name="Weaver B."/>
            <person name="Ciecko A."/>
            <person name="Tallon L."/>
            <person name="Jackson J."/>
            <person name="Pai G."/>
            <person name="Aken S.V."/>
            <person name="Utterback T."/>
            <person name="Reidmuller S."/>
            <person name="Feldblyum T."/>
            <person name="Hsiao J."/>
            <person name="Zismann V."/>
            <person name="Iobst S."/>
            <person name="de Vazeille A.R."/>
            <person name="Buell C.R."/>
            <person name="Ying K."/>
            <person name="Li Y."/>
            <person name="Lu T."/>
            <person name="Huang Y."/>
            <person name="Zhao Q."/>
            <person name="Feng Q."/>
            <person name="Zhang L."/>
            <person name="Zhu J."/>
            <person name="Weng Q."/>
            <person name="Mu J."/>
            <person name="Lu Y."/>
            <person name="Fan D."/>
            <person name="Liu Y."/>
            <person name="Guan J."/>
            <person name="Zhang Y."/>
            <person name="Yu S."/>
            <person name="Liu X."/>
            <person name="Zhang Y."/>
            <person name="Hong G."/>
            <person name="Han B."/>
            <person name="Choisne N."/>
            <person name="Demange N."/>
            <person name="Orjeda G."/>
            <person name="Samain S."/>
            <person name="Cattolico L."/>
            <person name="Pelletier E."/>
            <person name="Couloux A."/>
            <person name="Segurens B."/>
            <person name="Wincker P."/>
            <person name="D'Hont A."/>
            <person name="Scarpelli C."/>
            <person name="Weissenbach J."/>
            <person name="Salanoubat M."/>
            <person name="Quetier F."/>
            <person name="Yu Y."/>
            <person name="Kim H.R."/>
            <person name="Rambo T."/>
            <person name="Currie J."/>
            <person name="Collura K."/>
            <person name="Luo M."/>
            <person name="Yang T."/>
            <person name="Ammiraju J.S.S."/>
            <person name="Engler F."/>
            <person name="Soderlund C."/>
            <person name="Wing R.A."/>
            <person name="Palmer L.E."/>
            <person name="de la Bastide M."/>
            <person name="Spiegel L."/>
            <person name="Nascimento L."/>
            <person name="Zutavern T."/>
            <person name="O'Shaughnessy A."/>
            <person name="Dike S."/>
            <person name="Dedhia N."/>
            <person name="Preston R."/>
            <person name="Balija V."/>
            <person name="McCombie W.R."/>
            <person name="Chow T."/>
            <person name="Chen H."/>
            <person name="Chung M."/>
            <person name="Chen C."/>
            <person name="Shaw J."/>
            <person name="Wu H."/>
            <person name="Hsiao K."/>
            <person name="Chao Y."/>
            <person name="Chu M."/>
            <person name="Cheng C."/>
            <person name="Hour A."/>
            <person name="Lee P."/>
            <person name="Lin S."/>
            <person name="Lin Y."/>
            <person name="Liou J."/>
            <person name="Liu S."/>
            <person name="Hsing Y."/>
            <person name="Raghuvanshi S."/>
            <person name="Mohanty A."/>
            <person name="Bharti A.K."/>
            <person name="Gaur A."/>
            <person name="Gupta V."/>
            <person name="Kumar D."/>
            <person name="Ravi V."/>
            <person name="Vij S."/>
            <person name="Kapur A."/>
            <person name="Khurana P."/>
            <person name="Khurana P."/>
            <person name="Khurana J.P."/>
            <person name="Tyagi A.K."/>
            <person name="Gaikwad K."/>
            <person name="Singh A."/>
            <person name="Dalal V."/>
            <person name="Srivastava S."/>
            <person name="Dixit A."/>
            <person name="Pal A.K."/>
            <person name="Ghazi I.A."/>
            <person name="Yadav M."/>
            <person name="Pandit A."/>
            <person name="Bhargava A."/>
            <person name="Sureshbabu K."/>
            <person name="Batra K."/>
            <person name="Sharma T.R."/>
            <person name="Mohapatra T."/>
            <person name="Singh N.K."/>
            <person name="Messing J."/>
            <person name="Nelson A.B."/>
            <person name="Fuks G."/>
            <person name="Kavchok S."/>
            <person name="Keizer G."/>
            <person name="Linton E."/>
            <person name="Llaca V."/>
            <person name="Song R."/>
            <person name="Tanyolac B."/>
            <person name="Young S."/>
            <person name="Ho-Il K."/>
            <person name="Hahn J.H."/>
            <person name="Sangsakoo G."/>
            <person name="Vanavichit A."/>
            <person name="de Mattos Luiz.A.T."/>
            <person name="Zimmer P.D."/>
            <person name="Malone G."/>
            <person name="Dellagostin O."/>
            <person name="de Oliveira A.C."/>
            <person name="Bevan M."/>
            <person name="Bancroft I."/>
            <person name="Minx P."/>
            <person name="Cordum H."/>
            <person name="Wilson R."/>
            <person name="Cheng Z."/>
            <person name="Jin W."/>
            <person name="Jiang J."/>
            <person name="Leong S.A."/>
            <person name="Iwama H."/>
            <person name="Gojobori T."/>
            <person name="Itoh T."/>
            <person name="Niimura Y."/>
            <person name="Fujii Y."/>
            <person name="Habara T."/>
            <person name="Sakai H."/>
            <person name="Sato Y."/>
            <person name="Wilson G."/>
            <person name="Kumar K."/>
            <person name="McCouch S."/>
            <person name="Juretic N."/>
            <person name="Hoen D."/>
            <person name="Wright S."/>
            <person name="Bruskiewich R."/>
            <person name="Bureau T."/>
            <person name="Miyao A."/>
            <person name="Hirochika H."/>
            <person name="Nishikawa T."/>
            <person name="Kadowaki K."/>
            <person name="Sugiura M."/>
            <person name="Burr B."/>
            <person name="Sasaki T."/>
        </authorList>
    </citation>
    <scope>NUCLEOTIDE SEQUENCE [LARGE SCALE GENOMIC DNA]</scope>
    <source>
        <strain evidence="3">cv. Nipponbare</strain>
    </source>
</reference>
<evidence type="ECO:0000313" key="3">
    <source>
        <dbReference type="Proteomes" id="UP000000763"/>
    </source>
</evidence>
<keyword evidence="1" id="KW-1133">Transmembrane helix</keyword>
<gene>
    <name evidence="2" type="primary">P0551C06.34</name>
</gene>
<evidence type="ECO:0000313" key="2">
    <source>
        <dbReference type="EMBL" id="BAD82786.1"/>
    </source>
</evidence>
<feature type="transmembrane region" description="Helical" evidence="1">
    <location>
        <begin position="166"/>
        <end position="185"/>
    </location>
</feature>
<keyword evidence="1" id="KW-0812">Transmembrane</keyword>
<feature type="transmembrane region" description="Helical" evidence="1">
    <location>
        <begin position="232"/>
        <end position="250"/>
    </location>
</feature>